<evidence type="ECO:0000313" key="6">
    <source>
        <dbReference type="Proteomes" id="UP001316087"/>
    </source>
</evidence>
<keyword evidence="6" id="KW-1185">Reference proteome</keyword>
<comment type="similarity">
    <text evidence="1">Belongs to the type-I restriction system S methylase family.</text>
</comment>
<reference evidence="5 6" key="1">
    <citation type="submission" date="2022-03" db="EMBL/GenBank/DDBJ databases">
        <authorList>
            <person name="Jo J.-H."/>
            <person name="Im W.-T."/>
        </authorList>
    </citation>
    <scope>NUCLEOTIDE SEQUENCE [LARGE SCALE GENOMIC DNA]</scope>
    <source>
        <strain evidence="5 6">MA9</strain>
    </source>
</reference>
<evidence type="ECO:0000313" key="5">
    <source>
        <dbReference type="EMBL" id="MCH7322909.1"/>
    </source>
</evidence>
<dbReference type="RefSeq" id="WP_241370056.1">
    <property type="nucleotide sequence ID" value="NZ_JAKZFC010000005.1"/>
</dbReference>
<dbReference type="EMBL" id="JAKZFC010000005">
    <property type="protein sequence ID" value="MCH7322909.1"/>
    <property type="molecule type" value="Genomic_DNA"/>
</dbReference>
<dbReference type="Gene3D" id="3.90.220.20">
    <property type="entry name" value="DNA methylase specificity domains"/>
    <property type="match status" value="2"/>
</dbReference>
<keyword evidence="5" id="KW-0255">Endonuclease</keyword>
<dbReference type="InterPro" id="IPR044946">
    <property type="entry name" value="Restrct_endonuc_typeI_TRD_sf"/>
</dbReference>
<dbReference type="InterPro" id="IPR052021">
    <property type="entry name" value="Type-I_RS_S_subunit"/>
</dbReference>
<proteinExistence type="inferred from homology"/>
<evidence type="ECO:0000259" key="4">
    <source>
        <dbReference type="Pfam" id="PF01420"/>
    </source>
</evidence>
<dbReference type="PANTHER" id="PTHR30408:SF12">
    <property type="entry name" value="TYPE I RESTRICTION ENZYME MJAVIII SPECIFICITY SUBUNIT"/>
    <property type="match status" value="1"/>
</dbReference>
<evidence type="ECO:0000256" key="2">
    <source>
        <dbReference type="ARBA" id="ARBA00022747"/>
    </source>
</evidence>
<gene>
    <name evidence="5" type="ORF">LZ480_13590</name>
</gene>
<protein>
    <submittedName>
        <fullName evidence="5">Restriction endonuclease subunit S</fullName>
    </submittedName>
</protein>
<comment type="caution">
    <text evidence="5">The sequence shown here is derived from an EMBL/GenBank/DDBJ whole genome shotgun (WGS) entry which is preliminary data.</text>
</comment>
<feature type="domain" description="Type I restriction modification DNA specificity" evidence="4">
    <location>
        <begin position="76"/>
        <end position="192"/>
    </location>
</feature>
<sequence>MMTENNQNLVPEIRFNNFTNAWEKRTWLDTVDISTNMVDPKTGYYDELPHIGPGNIESFTGILSNVRLVREENLISSKFHFRSGDIIYGKIRPNLAKYVLIDFEGLASADAYVLNSKNGLEQSFLYRILQNKDFYDYSVSVSQRTGMPKINREELNQYNFLMPCSKEQIAIGNFFRTFDDTFTLHKRKLDGLRELKKGYLQQMFPQAGQREPRVRFAGFSGEWQEQKLGELFKERNERSSEGELISVTINSGVIKASELERKDNSSEDKSNYKKVEVGDIAYNSMRMWQGASGISNYAGILSPAYTVIIPNEGVDSLFISYMFKLTRMIEIFQSFSQGLTSDTWNLKFPLLKEIYVTVPCSNEQAAISDFFSIIDEQITAQAIKLEQLRQLKAAYLQRMFI</sequence>
<evidence type="ECO:0000256" key="1">
    <source>
        <dbReference type="ARBA" id="ARBA00010923"/>
    </source>
</evidence>
<dbReference type="Proteomes" id="UP001316087">
    <property type="component" value="Unassembled WGS sequence"/>
</dbReference>
<dbReference type="InterPro" id="IPR000055">
    <property type="entry name" value="Restrct_endonuc_typeI_TRD"/>
</dbReference>
<dbReference type="PANTHER" id="PTHR30408">
    <property type="entry name" value="TYPE-1 RESTRICTION ENZYME ECOKI SPECIFICITY PROTEIN"/>
    <property type="match status" value="1"/>
</dbReference>
<keyword evidence="5" id="KW-0540">Nuclease</keyword>
<dbReference type="GO" id="GO:0004519">
    <property type="term" value="F:endonuclease activity"/>
    <property type="evidence" value="ECO:0007669"/>
    <property type="project" value="UniProtKB-KW"/>
</dbReference>
<dbReference type="SUPFAM" id="SSF116734">
    <property type="entry name" value="DNA methylase specificity domain"/>
    <property type="match status" value="2"/>
</dbReference>
<accession>A0ABS9UEY5</accession>
<dbReference type="Pfam" id="PF01420">
    <property type="entry name" value="Methylase_S"/>
    <property type="match status" value="2"/>
</dbReference>
<keyword evidence="2" id="KW-0680">Restriction system</keyword>
<feature type="domain" description="Type I restriction modification DNA specificity" evidence="4">
    <location>
        <begin position="222"/>
        <end position="384"/>
    </location>
</feature>
<organism evidence="5 6">
    <name type="scientific">Solibacillus palustris</name>
    <dbReference type="NCBI Taxonomy" id="2908203"/>
    <lineage>
        <taxon>Bacteria</taxon>
        <taxon>Bacillati</taxon>
        <taxon>Bacillota</taxon>
        <taxon>Bacilli</taxon>
        <taxon>Bacillales</taxon>
        <taxon>Caryophanaceae</taxon>
        <taxon>Solibacillus</taxon>
    </lineage>
</organism>
<keyword evidence="3" id="KW-0238">DNA-binding</keyword>
<keyword evidence="5" id="KW-0378">Hydrolase</keyword>
<evidence type="ECO:0000256" key="3">
    <source>
        <dbReference type="ARBA" id="ARBA00023125"/>
    </source>
</evidence>
<name>A0ABS9UEY5_9BACL</name>